<gene>
    <name evidence="2" type="ORF">DPMN_059739</name>
</gene>
<organism evidence="2 3">
    <name type="scientific">Dreissena polymorpha</name>
    <name type="common">Zebra mussel</name>
    <name type="synonym">Mytilus polymorpha</name>
    <dbReference type="NCBI Taxonomy" id="45954"/>
    <lineage>
        <taxon>Eukaryota</taxon>
        <taxon>Metazoa</taxon>
        <taxon>Spiralia</taxon>
        <taxon>Lophotrochozoa</taxon>
        <taxon>Mollusca</taxon>
        <taxon>Bivalvia</taxon>
        <taxon>Autobranchia</taxon>
        <taxon>Heteroconchia</taxon>
        <taxon>Euheterodonta</taxon>
        <taxon>Imparidentia</taxon>
        <taxon>Neoheterodontei</taxon>
        <taxon>Myida</taxon>
        <taxon>Dreissenoidea</taxon>
        <taxon>Dreissenidae</taxon>
        <taxon>Dreissena</taxon>
    </lineage>
</organism>
<accession>A0A9D4HFC9</accession>
<protein>
    <recommendedName>
        <fullName evidence="4">G-protein coupled receptors family 1 profile domain-containing protein</fullName>
    </recommendedName>
</protein>
<dbReference type="SUPFAM" id="SSF81321">
    <property type="entry name" value="Family A G protein-coupled receptor-like"/>
    <property type="match status" value="1"/>
</dbReference>
<keyword evidence="1" id="KW-0812">Transmembrane</keyword>
<dbReference type="AlphaFoldDB" id="A0A9D4HFC9"/>
<name>A0A9D4HFC9_DREPO</name>
<feature type="transmembrane region" description="Helical" evidence="1">
    <location>
        <begin position="62"/>
        <end position="83"/>
    </location>
</feature>
<dbReference type="Proteomes" id="UP000828390">
    <property type="component" value="Unassembled WGS sequence"/>
</dbReference>
<evidence type="ECO:0008006" key="4">
    <source>
        <dbReference type="Google" id="ProtNLM"/>
    </source>
</evidence>
<dbReference type="Gene3D" id="1.20.1070.10">
    <property type="entry name" value="Rhodopsin 7-helix transmembrane proteins"/>
    <property type="match status" value="1"/>
</dbReference>
<reference evidence="2" key="2">
    <citation type="submission" date="2020-11" db="EMBL/GenBank/DDBJ databases">
        <authorList>
            <person name="McCartney M.A."/>
            <person name="Auch B."/>
            <person name="Kono T."/>
            <person name="Mallez S."/>
            <person name="Becker A."/>
            <person name="Gohl D.M."/>
            <person name="Silverstein K.A.T."/>
            <person name="Koren S."/>
            <person name="Bechman K.B."/>
            <person name="Herman A."/>
            <person name="Abrahante J.E."/>
            <person name="Garbe J."/>
        </authorList>
    </citation>
    <scope>NUCLEOTIDE SEQUENCE</scope>
    <source>
        <strain evidence="2">Duluth1</strain>
        <tissue evidence="2">Whole animal</tissue>
    </source>
</reference>
<reference evidence="2" key="1">
    <citation type="journal article" date="2019" name="bioRxiv">
        <title>The Genome of the Zebra Mussel, Dreissena polymorpha: A Resource for Invasive Species Research.</title>
        <authorList>
            <person name="McCartney M.A."/>
            <person name="Auch B."/>
            <person name="Kono T."/>
            <person name="Mallez S."/>
            <person name="Zhang Y."/>
            <person name="Obille A."/>
            <person name="Becker A."/>
            <person name="Abrahante J.E."/>
            <person name="Garbe J."/>
            <person name="Badalamenti J.P."/>
            <person name="Herman A."/>
            <person name="Mangelson H."/>
            <person name="Liachko I."/>
            <person name="Sullivan S."/>
            <person name="Sone E.D."/>
            <person name="Koren S."/>
            <person name="Silverstein K.A.T."/>
            <person name="Beckman K.B."/>
            <person name="Gohl D.M."/>
        </authorList>
    </citation>
    <scope>NUCLEOTIDE SEQUENCE</scope>
    <source>
        <strain evidence="2">Duluth1</strain>
        <tissue evidence="2">Whole animal</tissue>
    </source>
</reference>
<dbReference type="EMBL" id="JAIWYP010000013">
    <property type="protein sequence ID" value="KAH3717002.1"/>
    <property type="molecule type" value="Genomic_DNA"/>
</dbReference>
<evidence type="ECO:0000313" key="2">
    <source>
        <dbReference type="EMBL" id="KAH3717002.1"/>
    </source>
</evidence>
<evidence type="ECO:0000313" key="3">
    <source>
        <dbReference type="Proteomes" id="UP000828390"/>
    </source>
</evidence>
<keyword evidence="1" id="KW-1133">Transmembrane helix</keyword>
<proteinExistence type="predicted"/>
<sequence length="98" mass="10822">MTEVNSFQLCGWCCAVSAQIIFGTYVAISVVCLVMAAVIISLNGLVIFILARQKDSNRLHFFIFHLAIAVIIVSNNLLIGMSVDRYLAVRYPLRTITG</sequence>
<evidence type="ECO:0000256" key="1">
    <source>
        <dbReference type="SAM" id="Phobius"/>
    </source>
</evidence>
<keyword evidence="3" id="KW-1185">Reference proteome</keyword>
<feature type="transmembrane region" description="Helical" evidence="1">
    <location>
        <begin position="25"/>
        <end position="50"/>
    </location>
</feature>
<comment type="caution">
    <text evidence="2">The sequence shown here is derived from an EMBL/GenBank/DDBJ whole genome shotgun (WGS) entry which is preliminary data.</text>
</comment>
<keyword evidence="1" id="KW-0472">Membrane</keyword>
<feature type="non-terminal residue" evidence="2">
    <location>
        <position position="98"/>
    </location>
</feature>